<accession>A0A183GR22</accession>
<sequence length="131" mass="14548">LLLLHAVTADCLQCICNKESFGCRPLGCRMDRGSYSCGYYQIKKNYYIDCGTPGRRGGEDLETAWKRCADDYSCASNCVRSYVNRYKYRCSSIGANSCQAMARLHNGGPSGCQRSSTLPYWNSIKACYGGN</sequence>
<evidence type="ECO:0000256" key="5">
    <source>
        <dbReference type="ARBA" id="ARBA00022801"/>
    </source>
</evidence>
<evidence type="ECO:0000313" key="12">
    <source>
        <dbReference type="Proteomes" id="UP000050761"/>
    </source>
</evidence>
<keyword evidence="4" id="KW-0081">Bacteriolytic enzyme</keyword>
<dbReference type="AlphaFoldDB" id="A0A183GR22"/>
<dbReference type="EC" id="3.2.1.17" evidence="2"/>
<keyword evidence="5" id="KW-0378">Hydrolase</keyword>
<dbReference type="Pfam" id="PF05497">
    <property type="entry name" value="Destabilase"/>
    <property type="match status" value="1"/>
</dbReference>
<keyword evidence="3" id="KW-0929">Antimicrobial</keyword>
<protein>
    <recommendedName>
        <fullName evidence="2">lysozyme</fullName>
        <ecNumber evidence="2">3.2.1.17</ecNumber>
    </recommendedName>
    <alternativeName>
        <fullName evidence="9">1,4-beta-N-acetylmuramidase</fullName>
    </alternativeName>
</protein>
<feature type="disulfide bond" evidence="11">
    <location>
        <begin position="16"/>
        <end position="23"/>
    </location>
</feature>
<feature type="disulfide bond" evidence="11">
    <location>
        <begin position="28"/>
        <end position="37"/>
    </location>
</feature>
<dbReference type="SUPFAM" id="SSF53955">
    <property type="entry name" value="Lysozyme-like"/>
    <property type="match status" value="1"/>
</dbReference>
<dbReference type="GO" id="GO:0050830">
    <property type="term" value="P:defense response to Gram-positive bacterium"/>
    <property type="evidence" value="ECO:0007669"/>
    <property type="project" value="TreeGrafter"/>
</dbReference>
<dbReference type="FunFam" id="1.10.530.10:FF:000023">
    <property type="entry name" value="Invertebrate-type lysozyme"/>
    <property type="match status" value="1"/>
</dbReference>
<evidence type="ECO:0000256" key="2">
    <source>
        <dbReference type="ARBA" id="ARBA00012732"/>
    </source>
</evidence>
<dbReference type="CDD" id="cd16890">
    <property type="entry name" value="lyz_i"/>
    <property type="match status" value="1"/>
</dbReference>
<dbReference type="PANTHER" id="PTHR11195:SF13">
    <property type="entry name" value="INVERTEBRATE-TYPE LYSOZYME 2-RELATED"/>
    <property type="match status" value="1"/>
</dbReference>
<evidence type="ECO:0000256" key="10">
    <source>
        <dbReference type="PIRSR" id="PIRSR608597-1"/>
    </source>
</evidence>
<evidence type="ECO:0000256" key="6">
    <source>
        <dbReference type="ARBA" id="ARBA00023022"/>
    </source>
</evidence>
<name>A0A183GR22_HELPZ</name>
<dbReference type="InterPro" id="IPR023346">
    <property type="entry name" value="Lysozyme-like_dom_sf"/>
</dbReference>
<keyword evidence="6" id="KW-0044">Antibiotic</keyword>
<dbReference type="WBParaSite" id="HPBE_0002514201-mRNA-1">
    <property type="protein sequence ID" value="HPBE_0002514201-mRNA-1"/>
    <property type="gene ID" value="HPBE_0002514201"/>
</dbReference>
<dbReference type="Gene3D" id="1.10.530.10">
    <property type="match status" value="1"/>
</dbReference>
<feature type="active site" description="Nucleophile" evidence="10">
    <location>
        <position position="31"/>
    </location>
</feature>
<dbReference type="Proteomes" id="UP000050761">
    <property type="component" value="Unassembled WGS sequence"/>
</dbReference>
<evidence type="ECO:0000256" key="9">
    <source>
        <dbReference type="ARBA" id="ARBA00031262"/>
    </source>
</evidence>
<keyword evidence="7 11" id="KW-1015">Disulfide bond</keyword>
<dbReference type="PROSITE" id="PS51909">
    <property type="entry name" value="LYSOZYME_I"/>
    <property type="match status" value="1"/>
</dbReference>
<dbReference type="GO" id="GO:0003796">
    <property type="term" value="F:lysozyme activity"/>
    <property type="evidence" value="ECO:0007669"/>
    <property type="project" value="UniProtKB-EC"/>
</dbReference>
<dbReference type="GO" id="GO:0031640">
    <property type="term" value="P:killing of cells of another organism"/>
    <property type="evidence" value="ECO:0007669"/>
    <property type="project" value="UniProtKB-KW"/>
</dbReference>
<dbReference type="InterPro" id="IPR008597">
    <property type="entry name" value="Invert_lysozyme"/>
</dbReference>
<organism evidence="12 13">
    <name type="scientific">Heligmosomoides polygyrus</name>
    <name type="common">Parasitic roundworm</name>
    <dbReference type="NCBI Taxonomy" id="6339"/>
    <lineage>
        <taxon>Eukaryota</taxon>
        <taxon>Metazoa</taxon>
        <taxon>Ecdysozoa</taxon>
        <taxon>Nematoda</taxon>
        <taxon>Chromadorea</taxon>
        <taxon>Rhabditida</taxon>
        <taxon>Rhabditina</taxon>
        <taxon>Rhabditomorpha</taxon>
        <taxon>Strongyloidea</taxon>
        <taxon>Heligmosomidae</taxon>
        <taxon>Heligmosomoides</taxon>
    </lineage>
</organism>
<feature type="disulfide bond" evidence="11">
    <location>
        <begin position="11"/>
        <end position="98"/>
    </location>
</feature>
<evidence type="ECO:0000256" key="11">
    <source>
        <dbReference type="PIRSR" id="PIRSR608597-3"/>
    </source>
</evidence>
<evidence type="ECO:0000256" key="1">
    <source>
        <dbReference type="ARBA" id="ARBA00000632"/>
    </source>
</evidence>
<comment type="catalytic activity">
    <reaction evidence="1">
        <text>Hydrolysis of (1-&gt;4)-beta-linkages between N-acetylmuramic acid and N-acetyl-D-glucosamine residues in a peptidoglycan and between N-acetyl-D-glucosamine residues in chitodextrins.</text>
        <dbReference type="EC" id="3.2.1.17"/>
    </reaction>
</comment>
<keyword evidence="8" id="KW-0326">Glycosidase</keyword>
<evidence type="ECO:0000256" key="7">
    <source>
        <dbReference type="ARBA" id="ARBA00023157"/>
    </source>
</evidence>
<feature type="disulfide bond" evidence="11">
    <location>
        <begin position="68"/>
        <end position="74"/>
    </location>
</feature>
<keyword evidence="12" id="KW-1185">Reference proteome</keyword>
<reference evidence="13" key="1">
    <citation type="submission" date="2019-09" db="UniProtKB">
        <authorList>
            <consortium name="WormBaseParasite"/>
        </authorList>
    </citation>
    <scope>IDENTIFICATION</scope>
</reference>
<evidence type="ECO:0000256" key="8">
    <source>
        <dbReference type="ARBA" id="ARBA00023295"/>
    </source>
</evidence>
<feature type="disulfide bond" evidence="11">
    <location>
        <begin position="50"/>
        <end position="78"/>
    </location>
</feature>
<evidence type="ECO:0000256" key="4">
    <source>
        <dbReference type="ARBA" id="ARBA00022638"/>
    </source>
</evidence>
<dbReference type="PANTHER" id="PTHR11195">
    <property type="entry name" value="DESTABILASE-RELATED"/>
    <property type="match status" value="1"/>
</dbReference>
<proteinExistence type="predicted"/>
<evidence type="ECO:0000256" key="3">
    <source>
        <dbReference type="ARBA" id="ARBA00022529"/>
    </source>
</evidence>
<feature type="active site" description="Proton donor" evidence="10">
    <location>
        <position position="19"/>
    </location>
</feature>
<evidence type="ECO:0000313" key="13">
    <source>
        <dbReference type="WBParaSite" id="HPBE_0002514201-mRNA-1"/>
    </source>
</evidence>